<dbReference type="AlphaFoldDB" id="A0A0C3AHR2"/>
<dbReference type="HOGENOM" id="CLU_3129868_0_0_1"/>
<gene>
    <name evidence="3" type="ORF">PILCRDRAFT_820208</name>
    <name evidence="2" type="ORF">PILCRDRAFT_829204</name>
</gene>
<reference evidence="4" key="2">
    <citation type="submission" date="2015-01" db="EMBL/GenBank/DDBJ databases">
        <title>Evolutionary Origins and Diversification of the Mycorrhizal Mutualists.</title>
        <authorList>
            <consortium name="DOE Joint Genome Institute"/>
            <consortium name="Mycorrhizal Genomics Consortium"/>
            <person name="Kohler A."/>
            <person name="Kuo A."/>
            <person name="Nagy L.G."/>
            <person name="Floudas D."/>
            <person name="Copeland A."/>
            <person name="Barry K.W."/>
            <person name="Cichocki N."/>
            <person name="Veneault-Fourrey C."/>
            <person name="LaButti K."/>
            <person name="Lindquist E.A."/>
            <person name="Lipzen A."/>
            <person name="Lundell T."/>
            <person name="Morin E."/>
            <person name="Murat C."/>
            <person name="Riley R."/>
            <person name="Ohm R."/>
            <person name="Sun H."/>
            <person name="Tunlid A."/>
            <person name="Henrissat B."/>
            <person name="Grigoriev I.V."/>
            <person name="Hibbett D.S."/>
            <person name="Martin F."/>
        </authorList>
    </citation>
    <scope>NUCLEOTIDE SEQUENCE [LARGE SCALE GENOMIC DNA]</scope>
    <source>
        <strain evidence="4">F 1598</strain>
    </source>
</reference>
<dbReference type="EMBL" id="KN833084">
    <property type="protein sequence ID" value="KIM73363.1"/>
    <property type="molecule type" value="Genomic_DNA"/>
</dbReference>
<dbReference type="Proteomes" id="UP000054166">
    <property type="component" value="Unassembled WGS sequence"/>
</dbReference>
<name>A0A0C3AHR2_PILCF</name>
<keyword evidence="4" id="KW-1185">Reference proteome</keyword>
<evidence type="ECO:0000313" key="2">
    <source>
        <dbReference type="EMBL" id="KIM73363.1"/>
    </source>
</evidence>
<reference evidence="2 4" key="1">
    <citation type="submission" date="2014-04" db="EMBL/GenBank/DDBJ databases">
        <authorList>
            <consortium name="DOE Joint Genome Institute"/>
            <person name="Kuo A."/>
            <person name="Tarkka M."/>
            <person name="Buscot F."/>
            <person name="Kohler A."/>
            <person name="Nagy L.G."/>
            <person name="Floudas D."/>
            <person name="Copeland A."/>
            <person name="Barry K.W."/>
            <person name="Cichocki N."/>
            <person name="Veneault-Fourrey C."/>
            <person name="LaButti K."/>
            <person name="Lindquist E.A."/>
            <person name="Lipzen A."/>
            <person name="Lundell T."/>
            <person name="Morin E."/>
            <person name="Murat C."/>
            <person name="Sun H."/>
            <person name="Tunlid A."/>
            <person name="Henrissat B."/>
            <person name="Grigoriev I.V."/>
            <person name="Hibbett D.S."/>
            <person name="Martin F."/>
            <person name="Nordberg H.P."/>
            <person name="Cantor M.N."/>
            <person name="Hua S.X."/>
        </authorList>
    </citation>
    <scope>NUCLEOTIDE SEQUENCE [LARGE SCALE GENOMIC DNA]</scope>
    <source>
        <strain evidence="2 4">F 1598</strain>
    </source>
</reference>
<proteinExistence type="predicted"/>
<dbReference type="EMBL" id="KN832994">
    <property type="protein sequence ID" value="KIM82381.1"/>
    <property type="molecule type" value="Genomic_DNA"/>
</dbReference>
<evidence type="ECO:0000313" key="4">
    <source>
        <dbReference type="Proteomes" id="UP000054166"/>
    </source>
</evidence>
<evidence type="ECO:0000256" key="1">
    <source>
        <dbReference type="SAM" id="MobiDB-lite"/>
    </source>
</evidence>
<reference evidence="2" key="3">
    <citation type="submission" date="2015-02" db="EMBL/GenBank/DDBJ databases">
        <title>Evolutionary Origins and Diversification of the Mycorrhizal Mutualists.</title>
        <authorList>
            <consortium name="DOE Joint Genome Institute"/>
            <consortium name="Mycorrhizal Genomics Consortium"/>
            <person name="Kohler A."/>
            <person name="Kuo A."/>
            <person name="Nagy L.G."/>
            <person name="Floudas D."/>
            <person name="Copeland A."/>
            <person name="Barry K.W."/>
            <person name="Cichocki N."/>
            <person name="Veneault-Fourrey C."/>
            <person name="LaButti K."/>
            <person name="Lindquist E.A."/>
            <person name="Lipzen A."/>
            <person name="Lundell T."/>
            <person name="Morin E."/>
            <person name="Murat C."/>
            <person name="Riley R."/>
            <person name="Ohm R."/>
            <person name="Sun H."/>
            <person name="Tunlid A."/>
            <person name="Henrissat B."/>
            <person name="Grigoriev I.V."/>
            <person name="Hibbett D.S."/>
            <person name="Martin F."/>
        </authorList>
    </citation>
    <scope>NUCLEOTIDE SEQUENCE</scope>
    <source>
        <strain evidence="2">F 1598</strain>
    </source>
</reference>
<protein>
    <submittedName>
        <fullName evidence="2">Uncharacterized protein</fullName>
    </submittedName>
</protein>
<organism evidence="2 4">
    <name type="scientific">Piloderma croceum (strain F 1598)</name>
    <dbReference type="NCBI Taxonomy" id="765440"/>
    <lineage>
        <taxon>Eukaryota</taxon>
        <taxon>Fungi</taxon>
        <taxon>Dikarya</taxon>
        <taxon>Basidiomycota</taxon>
        <taxon>Agaricomycotina</taxon>
        <taxon>Agaricomycetes</taxon>
        <taxon>Agaricomycetidae</taxon>
        <taxon>Atheliales</taxon>
        <taxon>Atheliaceae</taxon>
        <taxon>Piloderma</taxon>
    </lineage>
</organism>
<evidence type="ECO:0000313" key="3">
    <source>
        <dbReference type="EMBL" id="KIM82381.1"/>
    </source>
</evidence>
<accession>A0A0C3AHR2</accession>
<feature type="region of interest" description="Disordered" evidence="1">
    <location>
        <begin position="1"/>
        <end position="28"/>
    </location>
</feature>
<feature type="non-terminal residue" evidence="2">
    <location>
        <position position="50"/>
    </location>
</feature>
<sequence>MNIASSRIGQKRTHRAQPCGGGDLVGRLGEGRMTRTRVGDDSREEIIEFF</sequence>